<feature type="domain" description="AB hydrolase-1" evidence="1">
    <location>
        <begin position="15"/>
        <end position="65"/>
    </location>
</feature>
<dbReference type="Pfam" id="PF00561">
    <property type="entry name" value="Abhydrolase_1"/>
    <property type="match status" value="1"/>
</dbReference>
<evidence type="ECO:0000313" key="2">
    <source>
        <dbReference type="EMBL" id="KAA1252171.1"/>
    </source>
</evidence>
<dbReference type="GO" id="GO:0003824">
    <property type="term" value="F:catalytic activity"/>
    <property type="evidence" value="ECO:0007669"/>
    <property type="project" value="UniProtKB-ARBA"/>
</dbReference>
<evidence type="ECO:0000259" key="1">
    <source>
        <dbReference type="Pfam" id="PF00561"/>
    </source>
</evidence>
<dbReference type="Gene3D" id="3.40.50.1820">
    <property type="entry name" value="alpha/beta hydrolase"/>
    <property type="match status" value="1"/>
</dbReference>
<protein>
    <recommendedName>
        <fullName evidence="1">AB hydrolase-1 domain-containing protein</fullName>
    </recommendedName>
</protein>
<dbReference type="Proteomes" id="UP000324701">
    <property type="component" value="Unassembled WGS sequence"/>
</dbReference>
<gene>
    <name evidence="2" type="ORF">F0Q45_00330</name>
</gene>
<dbReference type="SUPFAM" id="SSF53474">
    <property type="entry name" value="alpha/beta-Hydrolases"/>
    <property type="match status" value="1"/>
</dbReference>
<proteinExistence type="predicted"/>
<name>A0A5B1BVY2_MYCSI</name>
<comment type="caution">
    <text evidence="2">The sequence shown here is derived from an EMBL/GenBank/DDBJ whole genome shotgun (WGS) entry which is preliminary data.</text>
</comment>
<dbReference type="InterPro" id="IPR000073">
    <property type="entry name" value="AB_hydrolase_1"/>
</dbReference>
<evidence type="ECO:0000313" key="3">
    <source>
        <dbReference type="Proteomes" id="UP000324701"/>
    </source>
</evidence>
<dbReference type="AlphaFoldDB" id="A0A5B1BVY2"/>
<keyword evidence="3" id="KW-1185">Reference proteome</keyword>
<dbReference type="InterPro" id="IPR029058">
    <property type="entry name" value="AB_hydrolase_fold"/>
</dbReference>
<accession>A0A5B1BVY2</accession>
<dbReference type="RefSeq" id="WP_149651991.1">
    <property type="nucleotide sequence ID" value="NZ_VTZN01000001.1"/>
</dbReference>
<dbReference type="EMBL" id="VTZN01000001">
    <property type="protein sequence ID" value="KAA1252171.1"/>
    <property type="molecule type" value="Genomic_DNA"/>
</dbReference>
<reference evidence="2 3" key="1">
    <citation type="submission" date="2019-09" db="EMBL/GenBank/DDBJ databases">
        <title>Report of infection by Mycobacterium simiae a patient suffering from pulmonary tuberculosis.</title>
        <authorList>
            <person name="Mohanty P.S."/>
            <person name="Bansal A.K."/>
            <person name="Singh H."/>
            <person name="Sharma S."/>
            <person name="Patil S.A."/>
            <person name="Upadhaya P."/>
            <person name="Singh P.K."/>
            <person name="Kumar D."/>
            <person name="Kumar S."/>
            <person name="Singh R.K."/>
            <person name="Chaudhary B."/>
        </authorList>
    </citation>
    <scope>NUCLEOTIDE SEQUENCE [LARGE SCALE GENOMIC DNA]</scope>
    <source>
        <strain evidence="2 3">JAL-560-SIM</strain>
    </source>
</reference>
<sequence>MGDGPRGVVLACCGCLAVDLKGDGQSDKRSGDYRQGGVAEQLGALLDALGIGEFTLITHDRGSPVGDQAITTVSDRQAGTVIGTCGTPRHDPARLNAHRSTRRIRAVEVRKERQRLDAQAVGCVGGHAE</sequence>
<organism evidence="2 3">
    <name type="scientific">Mycobacterium simiae</name>
    <name type="common">Mycobacterium habana</name>
    <dbReference type="NCBI Taxonomy" id="1784"/>
    <lineage>
        <taxon>Bacteria</taxon>
        <taxon>Bacillati</taxon>
        <taxon>Actinomycetota</taxon>
        <taxon>Actinomycetes</taxon>
        <taxon>Mycobacteriales</taxon>
        <taxon>Mycobacteriaceae</taxon>
        <taxon>Mycobacterium</taxon>
        <taxon>Mycobacterium simiae complex</taxon>
    </lineage>
</organism>
<dbReference type="OrthoDB" id="5431692at2"/>